<evidence type="ECO:0000313" key="4">
    <source>
        <dbReference type="EMBL" id="TQN45797.1"/>
    </source>
</evidence>
<evidence type="ECO:0000259" key="3">
    <source>
        <dbReference type="PROSITE" id="PS51175"/>
    </source>
</evidence>
<dbReference type="InterPro" id="IPR008979">
    <property type="entry name" value="Galactose-bd-like_sf"/>
</dbReference>
<dbReference type="GO" id="GO:0030246">
    <property type="term" value="F:carbohydrate binding"/>
    <property type="evidence" value="ECO:0007669"/>
    <property type="project" value="InterPro"/>
</dbReference>
<gene>
    <name evidence="4" type="ORF">FHX52_2497</name>
</gene>
<dbReference type="GO" id="GO:0005975">
    <property type="term" value="P:carbohydrate metabolic process"/>
    <property type="evidence" value="ECO:0007669"/>
    <property type="project" value="UniProtKB-ARBA"/>
</dbReference>
<dbReference type="Pfam" id="PF06283">
    <property type="entry name" value="ThuA"/>
    <property type="match status" value="1"/>
</dbReference>
<dbReference type="OrthoDB" id="6402258at2"/>
<dbReference type="InterPro" id="IPR012938">
    <property type="entry name" value="Glc/Sorbosone_DH"/>
</dbReference>
<dbReference type="SMART" id="SM00606">
    <property type="entry name" value="CBD_IV"/>
    <property type="match status" value="1"/>
</dbReference>
<dbReference type="InterPro" id="IPR000601">
    <property type="entry name" value="PKD_dom"/>
</dbReference>
<dbReference type="CDD" id="cd04084">
    <property type="entry name" value="CBM6_xylanase-like"/>
    <property type="match status" value="1"/>
</dbReference>
<dbReference type="Pfam" id="PF07995">
    <property type="entry name" value="GSDH"/>
    <property type="match status" value="1"/>
</dbReference>
<feature type="domain" description="CBM6" evidence="3">
    <location>
        <begin position="903"/>
        <end position="1037"/>
    </location>
</feature>
<dbReference type="EMBL" id="VFQF01000002">
    <property type="protein sequence ID" value="TQN45797.1"/>
    <property type="molecule type" value="Genomic_DNA"/>
</dbReference>
<evidence type="ECO:0000256" key="1">
    <source>
        <dbReference type="ARBA" id="ARBA00022729"/>
    </source>
</evidence>
<evidence type="ECO:0000259" key="2">
    <source>
        <dbReference type="PROSITE" id="PS50093"/>
    </source>
</evidence>
<dbReference type="NCBIfam" id="NF047446">
    <property type="entry name" value="barrel_OmpL47"/>
    <property type="match status" value="1"/>
</dbReference>
<dbReference type="InterPro" id="IPR041542">
    <property type="entry name" value="GH43_C2"/>
</dbReference>
<proteinExistence type="predicted"/>
<dbReference type="Gene3D" id="2.120.10.30">
    <property type="entry name" value="TolB, C-terminal domain"/>
    <property type="match status" value="1"/>
</dbReference>
<dbReference type="PROSITE" id="PS51175">
    <property type="entry name" value="CBM6"/>
    <property type="match status" value="1"/>
</dbReference>
<dbReference type="PANTHER" id="PTHR40469:SF2">
    <property type="entry name" value="GALACTOSE-BINDING DOMAIN-LIKE SUPERFAMILY PROTEIN"/>
    <property type="match status" value="1"/>
</dbReference>
<dbReference type="SUPFAM" id="SSF49785">
    <property type="entry name" value="Galactose-binding domain-like"/>
    <property type="match status" value="1"/>
</dbReference>
<dbReference type="Pfam" id="PF03422">
    <property type="entry name" value="CBM_6"/>
    <property type="match status" value="1"/>
</dbReference>
<reference evidence="4 5" key="1">
    <citation type="submission" date="2019-06" db="EMBL/GenBank/DDBJ databases">
        <title>Sequencing the genomes of 1000 actinobacteria strains.</title>
        <authorList>
            <person name="Klenk H.-P."/>
        </authorList>
    </citation>
    <scope>NUCLEOTIDE SEQUENCE [LARGE SCALE GENOMIC DNA]</scope>
    <source>
        <strain evidence="4 5">DSM 21776</strain>
    </source>
</reference>
<dbReference type="InterPro" id="IPR029062">
    <property type="entry name" value="Class_I_gatase-like"/>
</dbReference>
<dbReference type="SUPFAM" id="SSF49299">
    <property type="entry name" value="PKD domain"/>
    <property type="match status" value="2"/>
</dbReference>
<dbReference type="Gene3D" id="2.60.40.10">
    <property type="entry name" value="Immunoglobulins"/>
    <property type="match status" value="3"/>
</dbReference>
<dbReference type="InterPro" id="IPR029010">
    <property type="entry name" value="ThuA-like"/>
</dbReference>
<dbReference type="Gene3D" id="3.40.50.880">
    <property type="match status" value="1"/>
</dbReference>
<dbReference type="InterPro" id="IPR005084">
    <property type="entry name" value="CBM6"/>
</dbReference>
<dbReference type="InterPro" id="IPR058094">
    <property type="entry name" value="Ig-like_OmpL47-like"/>
</dbReference>
<dbReference type="InterPro" id="IPR011042">
    <property type="entry name" value="6-blade_b-propeller_TolB-like"/>
</dbReference>
<keyword evidence="1" id="KW-0732">Signal</keyword>
<dbReference type="InterPro" id="IPR006584">
    <property type="entry name" value="Cellulose-bd_IV"/>
</dbReference>
<dbReference type="Pfam" id="PF18911">
    <property type="entry name" value="PKD_4"/>
    <property type="match status" value="2"/>
</dbReference>
<dbReference type="InterPro" id="IPR011041">
    <property type="entry name" value="Quinoprot_gluc/sorb_DH_b-prop"/>
</dbReference>
<dbReference type="Pfam" id="PF17851">
    <property type="entry name" value="GH43_C2"/>
    <property type="match status" value="1"/>
</dbReference>
<dbReference type="InterPro" id="IPR013320">
    <property type="entry name" value="ConA-like_dom_sf"/>
</dbReference>
<dbReference type="InterPro" id="IPR035986">
    <property type="entry name" value="PKD_dom_sf"/>
</dbReference>
<evidence type="ECO:0000313" key="5">
    <source>
        <dbReference type="Proteomes" id="UP000320085"/>
    </source>
</evidence>
<dbReference type="InterPro" id="IPR022409">
    <property type="entry name" value="PKD/Chitinase_dom"/>
</dbReference>
<dbReference type="Gene3D" id="2.60.120.260">
    <property type="entry name" value="Galactose-binding domain-like"/>
    <property type="match status" value="1"/>
</dbReference>
<dbReference type="SMART" id="SM00089">
    <property type="entry name" value="PKD"/>
    <property type="match status" value="3"/>
</dbReference>
<dbReference type="SUPFAM" id="SSF52317">
    <property type="entry name" value="Class I glutamine amidotransferase-like"/>
    <property type="match status" value="1"/>
</dbReference>
<dbReference type="SUPFAM" id="SSF49899">
    <property type="entry name" value="Concanavalin A-like lectins/glucanases"/>
    <property type="match status" value="1"/>
</dbReference>
<dbReference type="PANTHER" id="PTHR40469">
    <property type="entry name" value="SECRETED GLYCOSYL HYDROLASE"/>
    <property type="match status" value="1"/>
</dbReference>
<accession>A0A543PP45</accession>
<dbReference type="RefSeq" id="WP_141822450.1">
    <property type="nucleotide sequence ID" value="NZ_BAAAQC010000010.1"/>
</dbReference>
<name>A0A543PP45_9MICO</name>
<dbReference type="Proteomes" id="UP000320085">
    <property type="component" value="Unassembled WGS sequence"/>
</dbReference>
<dbReference type="SUPFAM" id="SSF50952">
    <property type="entry name" value="Soluble quinoprotein glucose dehydrogenase"/>
    <property type="match status" value="1"/>
</dbReference>
<comment type="caution">
    <text evidence="4">The sequence shown here is derived from an EMBL/GenBank/DDBJ whole genome shotgun (WGS) entry which is preliminary data.</text>
</comment>
<protein>
    <submittedName>
        <fullName evidence="4">Uncharacterized protein DUF1349</fullName>
    </submittedName>
</protein>
<sequence length="1701" mass="179306">MRLLTSRAWQRTRRLIAVVVAMLVVLPMAVTWSAGAASAHDGHGETDPFTALVFSKTAAFRHGSIPAGVAAIQKLGTDHGFTVDTTEDAGAFTDANLAKYDVVIWLSTTGDVLDTSQQAAFERYIKAGGGYAGVHAASDTEYDWPWYGELVGAWFSGHPAGTPAHTVKVQDHAHPSTAELPSLWNRTDELYNFRTNPMGKVHVLASLDENSYSGGTMGAEHPISWCRDYDGGRAWYTGLGHTDASFTDPQFLTHLLGGIRTAAGVVSADCAATLPASFEKVTLDDNTANPMELDIAEDGRVFYVDRNGEVRVIQPNGNVSTAGTLPVYTGQEFGLLGIALDPDFATNSWIYLYHSPAGAASVDRVTRYTVSGNTLTMASATEIIEIPVQRNECCHAGGALEFDNDGNLYIATGDNTNPFASDGYAPLDERAGRSAWDAQRSSANTNSLSGKILKITPKDAGGYDIPAGNLFAPGTAKTRPEIFGMGFRNPFRIGLDEQTGAVLVADYGPDAGSANPSRGPDGRVEWNIVDKPGFYGWPYCVGTNTPYVDYDFATTQSGSAYNCAAPVNDSPNNTGLTQLPPAIGAELWQGKSSTANPEIGGSGAPMTSGTYAYDPDLKSDRKWPAYFDEKAIWADWNNSRLFTVQLNEQHTDVVDLNRFLPNLPMTRPHALQFGPDGALYMIEWGSGFGGNNADSGIYRIDYVQGNRAPIARATATPLSGPAPLKVDFDGSGSRDPDGTDVTYAWDFDGDGTTDSTAAVTSHTYTTVGDYTARLTVTDADGRTAVSNIDIVVGNTAPKVEIIAPVDGGFFEFGDTISYEVKVTDPEDGVIDCDKVVVQPALGHDEHAHGYEQYTGCSGTFPLPGDEGHVGADIFGTITASYTDKGASGASALTGQDTVVVHTKRKEAEFFDATGRVGSGTNGDPGVVVEAASDTLGGGSNIGYIEPGDWIRWDVMNLTNIDTITMRAASDAGGADWEVRTGSPDGPAVAKIRVEPTAGWQSYQYFSGKVSGETATVSGPLYFVQLTGGSNINWIDFGGRGVTENQRPELRLTATPTTGDGPLAVAFTATATDPDGDDPITYTWNFGDGATGDTGQTGAATHTYTKPGSYRATVTATDSRGAKASTYVAIRVNTPLPTCFTGRSDGFDGTALDTKRWDSNVRANSDLSVADGHLVIKLAAADLYGATGGATPNLVLQHLPGGAFEATTKVTFPAVRQYQQAGLIIYGDDNNYMKLVMQGRTASPDPAGRVIQFLTEVGGTASETNSAALGASFPETFWLRLSSSNGLDVTAQYSADGNTWNTISGTRSLTGINEPRIGLWGTANQAAALPITAKFDYFTLTPDDTATDCTVKDTTAPVVKVASDPASPDGANGWFNGPVTLTASATDDVTKAPAIEYRVGDGAWAAYTGPVGLTTDGTYAVQFRATDEAGNTSAATTVDVRIDSAGPKVTVKDGAEFTIGSGGVYSKVSFKLNDANKVDRLTLNGVEKDLTDDVWSDLNGVKPGVFGGKEGTNTLVVFDVAGNSTTVAFTLDSKGPEVTVKNGAEFTLGSGGVYAKVSFKLYDLNKVDRLTLNGKEKDLTDNVWSDLNSVVPGAFGATLGVNTLVVTDVAGNATTVTFTLETPAKVARVVIADRVDAGDLTAQQAKGLTDRLDNIDKHTAAGRTDAAKGAVDAFATRVETTVKQAEPKAVLLALAGLMRTGL</sequence>
<dbReference type="CDD" id="cd00146">
    <property type="entry name" value="PKD"/>
    <property type="match status" value="2"/>
</dbReference>
<feature type="domain" description="PKD" evidence="2">
    <location>
        <begin position="709"/>
        <end position="792"/>
    </location>
</feature>
<dbReference type="PROSITE" id="PS50093">
    <property type="entry name" value="PKD"/>
    <property type="match status" value="2"/>
</dbReference>
<dbReference type="Gene3D" id="2.60.120.200">
    <property type="match status" value="1"/>
</dbReference>
<feature type="domain" description="PKD" evidence="2">
    <location>
        <begin position="1047"/>
        <end position="1131"/>
    </location>
</feature>
<organism evidence="4 5">
    <name type="scientific">Humibacillus xanthopallidus</name>
    <dbReference type="NCBI Taxonomy" id="412689"/>
    <lineage>
        <taxon>Bacteria</taxon>
        <taxon>Bacillati</taxon>
        <taxon>Actinomycetota</taxon>
        <taxon>Actinomycetes</taxon>
        <taxon>Micrococcales</taxon>
        <taxon>Intrasporangiaceae</taxon>
        <taxon>Humibacillus</taxon>
    </lineage>
</organism>
<dbReference type="InterPro" id="IPR013783">
    <property type="entry name" value="Ig-like_fold"/>
</dbReference>